<evidence type="ECO:0000313" key="2">
    <source>
        <dbReference type="EMBL" id="MFD0983055.1"/>
    </source>
</evidence>
<accession>A0ABW3IY61</accession>
<gene>
    <name evidence="2" type="ORF">ACFQ0S_01070</name>
</gene>
<sequence>METNYTVNDLSAHLFWDVDVMAMDFEKSKEQIIYKVVEFGVMKDWLIIKKVYGLETIRKVSLQFRSLDVVTLSFLSHLFQIEKSNFRCYKLKQSSQNCWNY</sequence>
<evidence type="ECO:0000259" key="1">
    <source>
        <dbReference type="Pfam" id="PF21956"/>
    </source>
</evidence>
<dbReference type="RefSeq" id="WP_379755313.1">
    <property type="nucleotide sequence ID" value="NZ_JBHSYB010000020.1"/>
</dbReference>
<reference evidence="3" key="1">
    <citation type="journal article" date="2019" name="Int. J. Syst. Evol. Microbiol.">
        <title>The Global Catalogue of Microorganisms (GCM) 10K type strain sequencing project: providing services to taxonomists for standard genome sequencing and annotation.</title>
        <authorList>
            <consortium name="The Broad Institute Genomics Platform"/>
            <consortium name="The Broad Institute Genome Sequencing Center for Infectious Disease"/>
            <person name="Wu L."/>
            <person name="Ma J."/>
        </authorList>
    </citation>
    <scope>NUCLEOTIDE SEQUENCE [LARGE SCALE GENOMIC DNA]</scope>
    <source>
        <strain evidence="3">CECT 7649</strain>
    </source>
</reference>
<name>A0ABW3IY61_9FLAO</name>
<dbReference type="InterPro" id="IPR053830">
    <property type="entry name" value="DUF6922"/>
</dbReference>
<keyword evidence="3" id="KW-1185">Reference proteome</keyword>
<proteinExistence type="predicted"/>
<dbReference type="Proteomes" id="UP001597051">
    <property type="component" value="Unassembled WGS sequence"/>
</dbReference>
<protein>
    <submittedName>
        <fullName evidence="2">DUF6922 domain-containing protein</fullName>
    </submittedName>
</protein>
<evidence type="ECO:0000313" key="3">
    <source>
        <dbReference type="Proteomes" id="UP001597051"/>
    </source>
</evidence>
<comment type="caution">
    <text evidence="2">The sequence shown here is derived from an EMBL/GenBank/DDBJ whole genome shotgun (WGS) entry which is preliminary data.</text>
</comment>
<dbReference type="EMBL" id="JBHTIZ010000005">
    <property type="protein sequence ID" value="MFD0983055.1"/>
    <property type="molecule type" value="Genomic_DNA"/>
</dbReference>
<organism evidence="2 3">
    <name type="scientific">Flavobacterium myungsuense</name>
    <dbReference type="NCBI Taxonomy" id="651823"/>
    <lineage>
        <taxon>Bacteria</taxon>
        <taxon>Pseudomonadati</taxon>
        <taxon>Bacteroidota</taxon>
        <taxon>Flavobacteriia</taxon>
        <taxon>Flavobacteriales</taxon>
        <taxon>Flavobacteriaceae</taxon>
        <taxon>Flavobacterium</taxon>
    </lineage>
</organism>
<dbReference type="Pfam" id="PF21956">
    <property type="entry name" value="DUF6922"/>
    <property type="match status" value="1"/>
</dbReference>
<feature type="domain" description="DUF6922" evidence="1">
    <location>
        <begin position="10"/>
        <end position="60"/>
    </location>
</feature>